<dbReference type="AlphaFoldDB" id="A0A7J6TRY5"/>
<dbReference type="InterPro" id="IPR001611">
    <property type="entry name" value="Leu-rich_rpt"/>
</dbReference>
<dbReference type="PROSITE" id="PS51450">
    <property type="entry name" value="LRR"/>
    <property type="match status" value="1"/>
</dbReference>
<sequence length="302" mass="34079">MINFAPIWLFAILPLVVNAAPAVGYFRRQTEEYHMYFFVTEDQTAWRFVFNAYRLDVSPETPEVYYNPTGFLEELSLTEVTDNVYSIGYPPEVLDEWYFNIAWMLYRARQVDSRAGSPPGGIQPGDLVTLNQTSGDTYTMNFRGETIEFLRITVALDDLEPGYFEYKGPVAPHLKLSVYVRYDGGSRSLGLVPDASDGPYLRYNAEAAGRGTFDQLLQMVLELGFNRITDLSTLRAVFPCGDTLKVLHLQGNELTEIEPTRFNRSDGDFFPVNLAGLSNGDVMIYFKRPGDEGEEAMRIGGS</sequence>
<comment type="caution">
    <text evidence="2">The sequence shown here is derived from an EMBL/GenBank/DDBJ whole genome shotgun (WGS) entry which is preliminary data.</text>
</comment>
<dbReference type="EMBL" id="JABANO010009160">
    <property type="protein sequence ID" value="KAF4747342.1"/>
    <property type="molecule type" value="Genomic_DNA"/>
</dbReference>
<protein>
    <submittedName>
        <fullName evidence="2">Uncharacterized protein</fullName>
    </submittedName>
</protein>
<gene>
    <name evidence="2" type="ORF">FOZ63_017791</name>
</gene>
<keyword evidence="1" id="KW-0732">Signal</keyword>
<dbReference type="Proteomes" id="UP000553632">
    <property type="component" value="Unassembled WGS sequence"/>
</dbReference>
<proteinExistence type="predicted"/>
<keyword evidence="3" id="KW-1185">Reference proteome</keyword>
<feature type="signal peptide" evidence="1">
    <location>
        <begin position="1"/>
        <end position="19"/>
    </location>
</feature>
<evidence type="ECO:0000256" key="1">
    <source>
        <dbReference type="SAM" id="SignalP"/>
    </source>
</evidence>
<feature type="chain" id="PRO_5029621562" evidence="1">
    <location>
        <begin position="20"/>
        <end position="302"/>
    </location>
</feature>
<evidence type="ECO:0000313" key="3">
    <source>
        <dbReference type="Proteomes" id="UP000553632"/>
    </source>
</evidence>
<reference evidence="2 3" key="1">
    <citation type="submission" date="2020-04" db="EMBL/GenBank/DDBJ databases">
        <title>Perkinsus olseni comparative genomics.</title>
        <authorList>
            <person name="Bogema D.R."/>
        </authorList>
    </citation>
    <scope>NUCLEOTIDE SEQUENCE [LARGE SCALE GENOMIC DNA]</scope>
    <source>
        <strain evidence="2 3">ATCC PRA-207</strain>
    </source>
</reference>
<organism evidence="2 3">
    <name type="scientific">Perkinsus olseni</name>
    <name type="common">Perkinsus atlanticus</name>
    <dbReference type="NCBI Taxonomy" id="32597"/>
    <lineage>
        <taxon>Eukaryota</taxon>
        <taxon>Sar</taxon>
        <taxon>Alveolata</taxon>
        <taxon>Perkinsozoa</taxon>
        <taxon>Perkinsea</taxon>
        <taxon>Perkinsida</taxon>
        <taxon>Perkinsidae</taxon>
        <taxon>Perkinsus</taxon>
    </lineage>
</organism>
<evidence type="ECO:0000313" key="2">
    <source>
        <dbReference type="EMBL" id="KAF4747342.1"/>
    </source>
</evidence>
<name>A0A7J6TRY5_PEROL</name>
<accession>A0A7J6TRY5</accession>